<gene>
    <name evidence="2" type="ORF">Anapl_13231</name>
</gene>
<dbReference type="AlphaFoldDB" id="R0L7W4"/>
<proteinExistence type="predicted"/>
<organism evidence="2 3">
    <name type="scientific">Anas platyrhynchos</name>
    <name type="common">Mallard</name>
    <name type="synonym">Anas boschas</name>
    <dbReference type="NCBI Taxonomy" id="8839"/>
    <lineage>
        <taxon>Eukaryota</taxon>
        <taxon>Metazoa</taxon>
        <taxon>Chordata</taxon>
        <taxon>Craniata</taxon>
        <taxon>Vertebrata</taxon>
        <taxon>Euteleostomi</taxon>
        <taxon>Archelosauria</taxon>
        <taxon>Archosauria</taxon>
        <taxon>Dinosauria</taxon>
        <taxon>Saurischia</taxon>
        <taxon>Theropoda</taxon>
        <taxon>Coelurosauria</taxon>
        <taxon>Aves</taxon>
        <taxon>Neognathae</taxon>
        <taxon>Galloanserae</taxon>
        <taxon>Anseriformes</taxon>
        <taxon>Anatidae</taxon>
        <taxon>Anatinae</taxon>
        <taxon>Anas</taxon>
    </lineage>
</organism>
<accession>R0L7W4</accession>
<name>R0L7W4_ANAPL</name>
<feature type="compositionally biased region" description="Basic and acidic residues" evidence="1">
    <location>
        <begin position="224"/>
        <end position="236"/>
    </location>
</feature>
<dbReference type="Proteomes" id="UP000296049">
    <property type="component" value="Unassembled WGS sequence"/>
</dbReference>
<feature type="region of interest" description="Disordered" evidence="1">
    <location>
        <begin position="215"/>
        <end position="250"/>
    </location>
</feature>
<evidence type="ECO:0000256" key="1">
    <source>
        <dbReference type="SAM" id="MobiDB-lite"/>
    </source>
</evidence>
<protein>
    <submittedName>
        <fullName evidence="2">Uncharacterized protein</fullName>
    </submittedName>
</protein>
<dbReference type="EMBL" id="KB743653">
    <property type="protein sequence ID" value="EOA97534.1"/>
    <property type="molecule type" value="Genomic_DNA"/>
</dbReference>
<evidence type="ECO:0000313" key="2">
    <source>
        <dbReference type="EMBL" id="EOA97534.1"/>
    </source>
</evidence>
<keyword evidence="3" id="KW-1185">Reference proteome</keyword>
<reference evidence="3" key="1">
    <citation type="journal article" date="2013" name="Nat. Genet.">
        <title>The duck genome and transcriptome provide insight into an avian influenza virus reservoir species.</title>
        <authorList>
            <person name="Huang Y."/>
            <person name="Li Y."/>
            <person name="Burt D.W."/>
            <person name="Chen H."/>
            <person name="Zhang Y."/>
            <person name="Qian W."/>
            <person name="Kim H."/>
            <person name="Gan S."/>
            <person name="Zhao Y."/>
            <person name="Li J."/>
            <person name="Yi K."/>
            <person name="Feng H."/>
            <person name="Zhu P."/>
            <person name="Li B."/>
            <person name="Liu Q."/>
            <person name="Fairley S."/>
            <person name="Magor K.E."/>
            <person name="Du Z."/>
            <person name="Hu X."/>
            <person name="Goodman L."/>
            <person name="Tafer H."/>
            <person name="Vignal A."/>
            <person name="Lee T."/>
            <person name="Kim K.W."/>
            <person name="Sheng Z."/>
            <person name="An Y."/>
            <person name="Searle S."/>
            <person name="Herrero J."/>
            <person name="Groenen M.A."/>
            <person name="Crooijmans R.P."/>
            <person name="Faraut T."/>
            <person name="Cai Q."/>
            <person name="Webster R.G."/>
            <person name="Aldridge J.R."/>
            <person name="Warren W.C."/>
            <person name="Bartschat S."/>
            <person name="Kehr S."/>
            <person name="Marz M."/>
            <person name="Stadler P.F."/>
            <person name="Smith J."/>
            <person name="Kraus R.H."/>
            <person name="Zhao Y."/>
            <person name="Ren L."/>
            <person name="Fei J."/>
            <person name="Morisson M."/>
            <person name="Kaiser P."/>
            <person name="Griffin D.K."/>
            <person name="Rao M."/>
            <person name="Pitel F."/>
            <person name="Wang J."/>
            <person name="Li N."/>
        </authorList>
    </citation>
    <scope>NUCLEOTIDE SEQUENCE [LARGE SCALE GENOMIC DNA]</scope>
</reference>
<evidence type="ECO:0000313" key="3">
    <source>
        <dbReference type="Proteomes" id="UP000296049"/>
    </source>
</evidence>
<sequence>MQVCSKHLRLCGQNSRNILVQKEVHVITRLHAGAAPAALRDKKNKRLLACSSAATTQPSSAGNWGHKSARGGSKDLKNTPVFLVTLCKEGIGFHSPAQTGWKNRWDTSLRGMLLQMSSTCEDKDFLPSLRQHRIQRWKCGCRNIRIQTLESTCDFVKGTVLPGGSCRAKAFLQTPLHLQHVKSAIKHKQMSQKKGRLQKKDFMYVAEEDDYGGNQPAIRVTHSGCDRKNPVRDEQKVPQLRKAMSRRDSE</sequence>